<keyword evidence="13" id="KW-1185">Reference proteome</keyword>
<feature type="domain" description="FAD/NAD(P)-binding" evidence="11">
    <location>
        <begin position="11"/>
        <end position="330"/>
    </location>
</feature>
<evidence type="ECO:0000259" key="11">
    <source>
        <dbReference type="Pfam" id="PF07992"/>
    </source>
</evidence>
<feature type="domain" description="Pyridine nucleotide-disulphide oxidoreductase dimerisation" evidence="10">
    <location>
        <begin position="349"/>
        <end position="456"/>
    </location>
</feature>
<dbReference type="InterPro" id="IPR016156">
    <property type="entry name" value="FAD/NAD-linked_Rdtase_dimer_sf"/>
</dbReference>
<sequence>MVVGEISHQRNLIIIGGGPGGYSAAIRGAQLGLSVTLIEQKEIGGVCLNEGCIPSKVYTYVGLRRTEAEQLAMFGVDTIVNEIDLYKLMEYQTKVIGQLKTGVERLCQANKVEIIQGKASFIGKNKIGVENRLQFDIYEFDKIIIATGSKNILPDYVKSKENRILYPFELFQLKKLPEQLIIDGQDYIALEAASSFAALGSEVTLLIETNTGMPFDEDINKELLRIFKKRKIKVIAKKEILTIKENVNGISINLLTDQQKEVIVEGSYFVVPETRKPKLEELGILRLGMKLSLNGFIQINNYMETSISNVYAIGDVTEGPMLAWKAIKQGKAVVSSIVGEKPEVDLTIVPNCAHTVPPVASIGLTEHQALKLGLSIRVSKFPLASNGYSTITGKKDGFIKVISNNTNDLIEGIHMIGEGALEMSGSFLQLLEMSAKEEDIKFPNYTHPGFNEALLESVEGLLGQAIHLSPLKKEATIS</sequence>
<dbReference type="Pfam" id="PF07992">
    <property type="entry name" value="Pyr_redox_2"/>
    <property type="match status" value="1"/>
</dbReference>
<evidence type="ECO:0000256" key="5">
    <source>
        <dbReference type="ARBA" id="ARBA00023002"/>
    </source>
</evidence>
<keyword evidence="3 9" id="KW-0285">Flavoprotein</keyword>
<dbReference type="EMBL" id="JACSQO010000004">
    <property type="protein sequence ID" value="MBD7944564.1"/>
    <property type="molecule type" value="Genomic_DNA"/>
</dbReference>
<gene>
    <name evidence="12" type="ORF">H9650_10595</name>
</gene>
<evidence type="ECO:0000256" key="2">
    <source>
        <dbReference type="ARBA" id="ARBA00007532"/>
    </source>
</evidence>
<evidence type="ECO:0000259" key="10">
    <source>
        <dbReference type="Pfam" id="PF02852"/>
    </source>
</evidence>
<comment type="cofactor">
    <cofactor evidence="1">
        <name>FAD</name>
        <dbReference type="ChEBI" id="CHEBI:57692"/>
    </cofactor>
</comment>
<protein>
    <submittedName>
        <fullName evidence="12">FAD-dependent oxidoreductase</fullName>
    </submittedName>
</protein>
<evidence type="ECO:0000256" key="7">
    <source>
        <dbReference type="ARBA" id="ARBA00023157"/>
    </source>
</evidence>
<dbReference type="InterPro" id="IPR023753">
    <property type="entry name" value="FAD/NAD-binding_dom"/>
</dbReference>
<keyword evidence="4 9" id="KW-0274">FAD</keyword>
<evidence type="ECO:0000313" key="13">
    <source>
        <dbReference type="Proteomes" id="UP000640786"/>
    </source>
</evidence>
<dbReference type="Proteomes" id="UP000640786">
    <property type="component" value="Unassembled WGS sequence"/>
</dbReference>
<dbReference type="PRINTS" id="PR00411">
    <property type="entry name" value="PNDRDTASEI"/>
</dbReference>
<keyword evidence="6" id="KW-0520">NAD</keyword>
<proteinExistence type="inferred from homology"/>
<dbReference type="Gene3D" id="3.30.390.30">
    <property type="match status" value="1"/>
</dbReference>
<evidence type="ECO:0000256" key="1">
    <source>
        <dbReference type="ARBA" id="ARBA00001974"/>
    </source>
</evidence>
<evidence type="ECO:0000256" key="9">
    <source>
        <dbReference type="RuleBase" id="RU003691"/>
    </source>
</evidence>
<dbReference type="RefSeq" id="WP_191697158.1">
    <property type="nucleotide sequence ID" value="NZ_JACSQO010000004.1"/>
</dbReference>
<dbReference type="InterPro" id="IPR050151">
    <property type="entry name" value="Class-I_Pyr_Nuc-Dis_Oxidored"/>
</dbReference>
<keyword evidence="5 9" id="KW-0560">Oxidoreductase</keyword>
<dbReference type="PANTHER" id="PTHR22912">
    <property type="entry name" value="DISULFIDE OXIDOREDUCTASE"/>
    <property type="match status" value="1"/>
</dbReference>
<dbReference type="Gene3D" id="3.50.50.60">
    <property type="entry name" value="FAD/NAD(P)-binding domain"/>
    <property type="match status" value="2"/>
</dbReference>
<dbReference type="InterPro" id="IPR004099">
    <property type="entry name" value="Pyr_nucl-diS_OxRdtase_dimer"/>
</dbReference>
<dbReference type="InterPro" id="IPR001100">
    <property type="entry name" value="Pyr_nuc-diS_OxRdtase"/>
</dbReference>
<dbReference type="InterPro" id="IPR012999">
    <property type="entry name" value="Pyr_OxRdtase_I_AS"/>
</dbReference>
<dbReference type="PROSITE" id="PS00076">
    <property type="entry name" value="PYRIDINE_REDOX_1"/>
    <property type="match status" value="1"/>
</dbReference>
<evidence type="ECO:0000256" key="3">
    <source>
        <dbReference type="ARBA" id="ARBA00022630"/>
    </source>
</evidence>
<evidence type="ECO:0000256" key="8">
    <source>
        <dbReference type="ARBA" id="ARBA00023284"/>
    </source>
</evidence>
<dbReference type="SUPFAM" id="SSF51905">
    <property type="entry name" value="FAD/NAD(P)-binding domain"/>
    <property type="match status" value="2"/>
</dbReference>
<name>A0ABR8RA17_9BACI</name>
<dbReference type="PIRSF" id="PIRSF000350">
    <property type="entry name" value="Mercury_reductase_MerA"/>
    <property type="match status" value="1"/>
</dbReference>
<reference evidence="12 13" key="1">
    <citation type="submission" date="2020-08" db="EMBL/GenBank/DDBJ databases">
        <title>A Genomic Blueprint of the Chicken Gut Microbiome.</title>
        <authorList>
            <person name="Gilroy R."/>
            <person name="Ravi A."/>
            <person name="Getino M."/>
            <person name="Pursley I."/>
            <person name="Horton D.L."/>
            <person name="Alikhan N.-F."/>
            <person name="Baker D."/>
            <person name="Gharbi K."/>
            <person name="Hall N."/>
            <person name="Watson M."/>
            <person name="Adriaenssens E.M."/>
            <person name="Foster-Nyarko E."/>
            <person name="Jarju S."/>
            <person name="Secka A."/>
            <person name="Antonio M."/>
            <person name="Oren A."/>
            <person name="Chaudhuri R."/>
            <person name="La Ragione R.M."/>
            <person name="Hildebrand F."/>
            <person name="Pallen M.J."/>
        </authorList>
    </citation>
    <scope>NUCLEOTIDE SEQUENCE [LARGE SCALE GENOMIC DNA]</scope>
    <source>
        <strain evidence="12 13">Sa2BUA9</strain>
    </source>
</reference>
<dbReference type="Pfam" id="PF02852">
    <property type="entry name" value="Pyr_redox_dim"/>
    <property type="match status" value="1"/>
</dbReference>
<dbReference type="SUPFAM" id="SSF55424">
    <property type="entry name" value="FAD/NAD-linked reductases, dimerisation (C-terminal) domain"/>
    <property type="match status" value="1"/>
</dbReference>
<comment type="caution">
    <text evidence="12">The sequence shown here is derived from an EMBL/GenBank/DDBJ whole genome shotgun (WGS) entry which is preliminary data.</text>
</comment>
<comment type="similarity">
    <text evidence="2 9">Belongs to the class-I pyridine nucleotide-disulfide oxidoreductase family.</text>
</comment>
<keyword evidence="8 9" id="KW-0676">Redox-active center</keyword>
<keyword evidence="7" id="KW-1015">Disulfide bond</keyword>
<dbReference type="PANTHER" id="PTHR22912:SF151">
    <property type="entry name" value="DIHYDROLIPOYL DEHYDROGENASE, MITOCHONDRIAL"/>
    <property type="match status" value="1"/>
</dbReference>
<evidence type="ECO:0000313" key="12">
    <source>
        <dbReference type="EMBL" id="MBD7944564.1"/>
    </source>
</evidence>
<evidence type="ECO:0000256" key="4">
    <source>
        <dbReference type="ARBA" id="ARBA00022827"/>
    </source>
</evidence>
<dbReference type="PRINTS" id="PR00368">
    <property type="entry name" value="FADPNR"/>
</dbReference>
<accession>A0ABR8RA17</accession>
<organism evidence="12 13">
    <name type="scientific">Psychrobacillus faecigallinarum</name>
    <dbReference type="NCBI Taxonomy" id="2762235"/>
    <lineage>
        <taxon>Bacteria</taxon>
        <taxon>Bacillati</taxon>
        <taxon>Bacillota</taxon>
        <taxon>Bacilli</taxon>
        <taxon>Bacillales</taxon>
        <taxon>Bacillaceae</taxon>
        <taxon>Psychrobacillus</taxon>
    </lineage>
</organism>
<evidence type="ECO:0000256" key="6">
    <source>
        <dbReference type="ARBA" id="ARBA00023027"/>
    </source>
</evidence>
<dbReference type="InterPro" id="IPR036188">
    <property type="entry name" value="FAD/NAD-bd_sf"/>
</dbReference>